<accession>A0A5K7X9N0</accession>
<name>A0A5K7X9N0_9BACT</name>
<gene>
    <name evidence="1" type="ORF">PLANPX_0648</name>
</gene>
<protein>
    <submittedName>
        <fullName evidence="1">Uncharacterized protein</fullName>
    </submittedName>
</protein>
<evidence type="ECO:0000313" key="2">
    <source>
        <dbReference type="Proteomes" id="UP000326837"/>
    </source>
</evidence>
<proteinExistence type="predicted"/>
<dbReference type="EMBL" id="AP021861">
    <property type="protein sequence ID" value="BBO31036.1"/>
    <property type="molecule type" value="Genomic_DNA"/>
</dbReference>
<keyword evidence="2" id="KW-1185">Reference proteome</keyword>
<dbReference type="KEGG" id="lpav:PLANPX_0648"/>
<dbReference type="AlphaFoldDB" id="A0A5K7X9N0"/>
<reference evidence="2" key="1">
    <citation type="submission" date="2019-10" db="EMBL/GenBank/DDBJ databases">
        <title>Lacipirellula parvula gen. nov., sp. nov., representing a lineage of planctomycetes widespread in freshwater anoxic habitats, and description of the family Lacipirellulaceae.</title>
        <authorList>
            <person name="Dedysh S.N."/>
            <person name="Kulichevskaya I.S."/>
            <person name="Beletsky A.V."/>
            <person name="Rakitin A.L."/>
            <person name="Mardanov A.V."/>
            <person name="Ivanova A.A."/>
            <person name="Saltykova V.X."/>
            <person name="Rijpstra W.I.C."/>
            <person name="Sinninghe Damste J.S."/>
            <person name="Ravin N.V."/>
        </authorList>
    </citation>
    <scope>NUCLEOTIDE SEQUENCE [LARGE SCALE GENOMIC DNA]</scope>
    <source>
        <strain evidence="2">PX69</strain>
    </source>
</reference>
<sequence length="41" mass="4149">MASCGCAALVGEYANQGYPLGLPAPLSMVPVERATLSELAP</sequence>
<evidence type="ECO:0000313" key="1">
    <source>
        <dbReference type="EMBL" id="BBO31036.1"/>
    </source>
</evidence>
<organism evidence="1 2">
    <name type="scientific">Lacipirellula parvula</name>
    <dbReference type="NCBI Taxonomy" id="2650471"/>
    <lineage>
        <taxon>Bacteria</taxon>
        <taxon>Pseudomonadati</taxon>
        <taxon>Planctomycetota</taxon>
        <taxon>Planctomycetia</taxon>
        <taxon>Pirellulales</taxon>
        <taxon>Lacipirellulaceae</taxon>
        <taxon>Lacipirellula</taxon>
    </lineage>
</organism>
<dbReference type="Proteomes" id="UP000326837">
    <property type="component" value="Chromosome"/>
</dbReference>